<sequence length="48" mass="5194">MVRLEISNGLSKIGSLPNDITCTLDLNAAALVVRGKRVSTVTKKWRAP</sequence>
<reference evidence="1 2" key="1">
    <citation type="submission" date="2024-05" db="EMBL/GenBank/DDBJ databases">
        <title>Haplotype-resolved chromosome-level genome assembly of Huyou (Citrus changshanensis).</title>
        <authorList>
            <person name="Miao C."/>
            <person name="Chen W."/>
            <person name="Wu Y."/>
            <person name="Wang L."/>
            <person name="Zhao S."/>
            <person name="Grierson D."/>
            <person name="Xu C."/>
            <person name="Chen K."/>
        </authorList>
    </citation>
    <scope>NUCLEOTIDE SEQUENCE [LARGE SCALE GENOMIC DNA]</scope>
    <source>
        <strain evidence="1">01-14</strain>
        <tissue evidence="1">Leaf</tissue>
    </source>
</reference>
<proteinExistence type="predicted"/>
<comment type="caution">
    <text evidence="1">The sequence shown here is derived from an EMBL/GenBank/DDBJ whole genome shotgun (WGS) entry which is preliminary data.</text>
</comment>
<dbReference type="AlphaFoldDB" id="A0AAP0LUX0"/>
<accession>A0AAP0LUX0</accession>
<protein>
    <submittedName>
        <fullName evidence="1">Uncharacterized protein</fullName>
    </submittedName>
</protein>
<name>A0AAP0LUX0_9ROSI</name>
<dbReference type="EMBL" id="JBCGBO010000007">
    <property type="protein sequence ID" value="KAK9187321.1"/>
    <property type="molecule type" value="Genomic_DNA"/>
</dbReference>
<keyword evidence="2" id="KW-1185">Reference proteome</keyword>
<dbReference type="Proteomes" id="UP001428341">
    <property type="component" value="Unassembled WGS sequence"/>
</dbReference>
<evidence type="ECO:0000313" key="1">
    <source>
        <dbReference type="EMBL" id="KAK9187321.1"/>
    </source>
</evidence>
<evidence type="ECO:0000313" key="2">
    <source>
        <dbReference type="Proteomes" id="UP001428341"/>
    </source>
</evidence>
<organism evidence="1 2">
    <name type="scientific">Citrus x changshan-huyou</name>
    <dbReference type="NCBI Taxonomy" id="2935761"/>
    <lineage>
        <taxon>Eukaryota</taxon>
        <taxon>Viridiplantae</taxon>
        <taxon>Streptophyta</taxon>
        <taxon>Embryophyta</taxon>
        <taxon>Tracheophyta</taxon>
        <taxon>Spermatophyta</taxon>
        <taxon>Magnoliopsida</taxon>
        <taxon>eudicotyledons</taxon>
        <taxon>Gunneridae</taxon>
        <taxon>Pentapetalae</taxon>
        <taxon>rosids</taxon>
        <taxon>malvids</taxon>
        <taxon>Sapindales</taxon>
        <taxon>Rutaceae</taxon>
        <taxon>Aurantioideae</taxon>
        <taxon>Citrus</taxon>
    </lineage>
</organism>
<gene>
    <name evidence="1" type="ORF">WN944_018713</name>
</gene>